<comment type="similarity">
    <text evidence="2">Belongs to the krueppel C2H2-type zinc-finger protein family.</text>
</comment>
<evidence type="ECO:0000256" key="2">
    <source>
        <dbReference type="ARBA" id="ARBA00006991"/>
    </source>
</evidence>
<keyword evidence="14" id="KW-1185">Reference proteome</keyword>
<comment type="subcellular location">
    <subcellularLocation>
        <location evidence="1">Nucleus</location>
    </subcellularLocation>
</comment>
<evidence type="ECO:0000313" key="14">
    <source>
        <dbReference type="Proteomes" id="UP000230750"/>
    </source>
</evidence>
<dbReference type="Pfam" id="PF13912">
    <property type="entry name" value="zf-C2H2_6"/>
    <property type="match status" value="1"/>
</dbReference>
<sequence length="288" mass="33427">MVTVLLPGQSTTRAPPAPDQFVCDVDTCLEVFASLKELRRHNKSHAEEKPFKCRECKTSFNVEYNLTLHKAIHQKGKFECPDCNKKFSRLASLKAHIMIHEKEESLICVECGDEFSLQRELSRHMTSHTQTFSTNDAGEYPCKECSEVFPLHHHLKEHIRLIHKIRKFLRGRRRIKTSRHYPNNVCLHCGKSFPKPSQLVRHVRIHTGEKPFHCQICNKAFNQKGALNIHMTKHTKEKPFTCGQCPLSFSQRGNLRAHFIRVHDLNSKLDNPFRCEECNCAFRTSWGV</sequence>
<evidence type="ECO:0000256" key="9">
    <source>
        <dbReference type="ARBA" id="ARBA00023163"/>
    </source>
</evidence>
<feature type="domain" description="C2H2-type" evidence="12">
    <location>
        <begin position="106"/>
        <end position="133"/>
    </location>
</feature>
<dbReference type="SMART" id="SM00355">
    <property type="entry name" value="ZnF_C2H2"/>
    <property type="match status" value="8"/>
</dbReference>
<dbReference type="PANTHER" id="PTHR24393:SF15">
    <property type="entry name" value="IP01243P-RELATED"/>
    <property type="match status" value="1"/>
</dbReference>
<dbReference type="GO" id="GO:0005634">
    <property type="term" value="C:nucleus"/>
    <property type="evidence" value="ECO:0007669"/>
    <property type="project" value="UniProtKB-SubCell"/>
</dbReference>
<keyword evidence="9" id="KW-0804">Transcription</keyword>
<dbReference type="PROSITE" id="PS50157">
    <property type="entry name" value="ZINC_FINGER_C2H2_2"/>
    <property type="match status" value="8"/>
</dbReference>
<dbReference type="Proteomes" id="UP000230750">
    <property type="component" value="Unassembled WGS sequence"/>
</dbReference>
<dbReference type="OrthoDB" id="6077919at2759"/>
<evidence type="ECO:0000256" key="5">
    <source>
        <dbReference type="ARBA" id="ARBA00022771"/>
    </source>
</evidence>
<dbReference type="Gene3D" id="3.30.160.60">
    <property type="entry name" value="Classic Zinc Finger"/>
    <property type="match status" value="7"/>
</dbReference>
<reference evidence="13 14" key="1">
    <citation type="journal article" date="2017" name="PLoS Biol.">
        <title>The sea cucumber genome provides insights into morphological evolution and visceral regeneration.</title>
        <authorList>
            <person name="Zhang X."/>
            <person name="Sun L."/>
            <person name="Yuan J."/>
            <person name="Sun Y."/>
            <person name="Gao Y."/>
            <person name="Zhang L."/>
            <person name="Li S."/>
            <person name="Dai H."/>
            <person name="Hamel J.F."/>
            <person name="Liu C."/>
            <person name="Yu Y."/>
            <person name="Liu S."/>
            <person name="Lin W."/>
            <person name="Guo K."/>
            <person name="Jin S."/>
            <person name="Xu P."/>
            <person name="Storey K.B."/>
            <person name="Huan P."/>
            <person name="Zhang T."/>
            <person name="Zhou Y."/>
            <person name="Zhang J."/>
            <person name="Lin C."/>
            <person name="Li X."/>
            <person name="Xing L."/>
            <person name="Huo D."/>
            <person name="Sun M."/>
            <person name="Wang L."/>
            <person name="Mercier A."/>
            <person name="Li F."/>
            <person name="Yang H."/>
            <person name="Xiang J."/>
        </authorList>
    </citation>
    <scope>NUCLEOTIDE SEQUENCE [LARGE SCALE GENOMIC DNA]</scope>
    <source>
        <strain evidence="13">Shaxun</strain>
        <tissue evidence="13">Muscle</tissue>
    </source>
</reference>
<evidence type="ECO:0000256" key="7">
    <source>
        <dbReference type="ARBA" id="ARBA00023015"/>
    </source>
</evidence>
<dbReference type="PROSITE" id="PS00028">
    <property type="entry name" value="ZINC_FINGER_C2H2_1"/>
    <property type="match status" value="8"/>
</dbReference>
<dbReference type="AlphaFoldDB" id="A0A2G8JCU6"/>
<proteinExistence type="inferred from homology"/>
<keyword evidence="8" id="KW-0238">DNA-binding</keyword>
<evidence type="ECO:0000256" key="8">
    <source>
        <dbReference type="ARBA" id="ARBA00023125"/>
    </source>
</evidence>
<dbReference type="PANTHER" id="PTHR24393">
    <property type="entry name" value="ZINC FINGER PROTEIN"/>
    <property type="match status" value="1"/>
</dbReference>
<evidence type="ECO:0000256" key="1">
    <source>
        <dbReference type="ARBA" id="ARBA00004123"/>
    </source>
</evidence>
<dbReference type="Pfam" id="PF00096">
    <property type="entry name" value="zf-C2H2"/>
    <property type="match status" value="6"/>
</dbReference>
<evidence type="ECO:0000256" key="10">
    <source>
        <dbReference type="ARBA" id="ARBA00023242"/>
    </source>
</evidence>
<dbReference type="EMBL" id="MRZV01002496">
    <property type="protein sequence ID" value="PIK33564.1"/>
    <property type="molecule type" value="Genomic_DNA"/>
</dbReference>
<feature type="domain" description="C2H2-type" evidence="12">
    <location>
        <begin position="78"/>
        <end position="105"/>
    </location>
</feature>
<keyword evidence="7" id="KW-0805">Transcription regulation</keyword>
<dbReference type="STRING" id="307972.A0A2G8JCU6"/>
<comment type="caution">
    <text evidence="13">The sequence shown here is derived from an EMBL/GenBank/DDBJ whole genome shotgun (WGS) entry which is preliminary data.</text>
</comment>
<evidence type="ECO:0000256" key="4">
    <source>
        <dbReference type="ARBA" id="ARBA00022737"/>
    </source>
</evidence>
<dbReference type="GO" id="GO:0001228">
    <property type="term" value="F:DNA-binding transcription activator activity, RNA polymerase II-specific"/>
    <property type="evidence" value="ECO:0007669"/>
    <property type="project" value="TreeGrafter"/>
</dbReference>
<dbReference type="FunFam" id="3.30.160.60:FF:001443">
    <property type="entry name" value="Zinc finger protein 668"/>
    <property type="match status" value="1"/>
</dbReference>
<organism evidence="13 14">
    <name type="scientific">Stichopus japonicus</name>
    <name type="common">Sea cucumber</name>
    <dbReference type="NCBI Taxonomy" id="307972"/>
    <lineage>
        <taxon>Eukaryota</taxon>
        <taxon>Metazoa</taxon>
        <taxon>Echinodermata</taxon>
        <taxon>Eleutherozoa</taxon>
        <taxon>Echinozoa</taxon>
        <taxon>Holothuroidea</taxon>
        <taxon>Aspidochirotacea</taxon>
        <taxon>Aspidochirotida</taxon>
        <taxon>Stichopodidae</taxon>
        <taxon>Apostichopus</taxon>
    </lineage>
</organism>
<dbReference type="SUPFAM" id="SSF57667">
    <property type="entry name" value="beta-beta-alpha zinc fingers"/>
    <property type="match status" value="5"/>
</dbReference>
<accession>A0A2G8JCU6</accession>
<feature type="domain" description="C2H2-type" evidence="12">
    <location>
        <begin position="21"/>
        <end position="50"/>
    </location>
</feature>
<keyword evidence="6" id="KW-0862">Zinc</keyword>
<feature type="domain" description="C2H2-type" evidence="12">
    <location>
        <begin position="184"/>
        <end position="211"/>
    </location>
</feature>
<keyword evidence="5 11" id="KW-0863">Zinc-finger</keyword>
<feature type="domain" description="C2H2-type" evidence="12">
    <location>
        <begin position="51"/>
        <end position="78"/>
    </location>
</feature>
<dbReference type="FunFam" id="3.30.160.60:FF:000100">
    <property type="entry name" value="Zinc finger 45-like"/>
    <property type="match status" value="2"/>
</dbReference>
<dbReference type="FunFam" id="3.30.160.60:FF:001049">
    <property type="entry name" value="zinc finger protein 319"/>
    <property type="match status" value="1"/>
</dbReference>
<dbReference type="InterPro" id="IPR036236">
    <property type="entry name" value="Znf_C2H2_sf"/>
</dbReference>
<keyword evidence="3" id="KW-0479">Metal-binding</keyword>
<name>A0A2G8JCU6_STIJA</name>
<dbReference type="FunFam" id="3.30.160.60:FF:001818">
    <property type="entry name" value="GDNF-inducible zinc finger protein 1 isoform X1"/>
    <property type="match status" value="1"/>
</dbReference>
<dbReference type="GO" id="GO:0000978">
    <property type="term" value="F:RNA polymerase II cis-regulatory region sequence-specific DNA binding"/>
    <property type="evidence" value="ECO:0007669"/>
    <property type="project" value="TreeGrafter"/>
</dbReference>
<evidence type="ECO:0000259" key="12">
    <source>
        <dbReference type="PROSITE" id="PS50157"/>
    </source>
</evidence>
<feature type="domain" description="C2H2-type" evidence="12">
    <location>
        <begin position="140"/>
        <end position="168"/>
    </location>
</feature>
<dbReference type="InterPro" id="IPR013087">
    <property type="entry name" value="Znf_C2H2_type"/>
</dbReference>
<keyword evidence="10" id="KW-0539">Nucleus</keyword>
<evidence type="ECO:0000256" key="6">
    <source>
        <dbReference type="ARBA" id="ARBA00022833"/>
    </source>
</evidence>
<gene>
    <name evidence="13" type="ORF">BSL78_29623</name>
</gene>
<evidence type="ECO:0000313" key="13">
    <source>
        <dbReference type="EMBL" id="PIK33564.1"/>
    </source>
</evidence>
<evidence type="ECO:0000256" key="3">
    <source>
        <dbReference type="ARBA" id="ARBA00022723"/>
    </source>
</evidence>
<keyword evidence="4" id="KW-0677">Repeat</keyword>
<evidence type="ECO:0000256" key="11">
    <source>
        <dbReference type="PROSITE-ProRule" id="PRU00042"/>
    </source>
</evidence>
<protein>
    <submittedName>
        <fullName evidence="13">Putative zinc finger protein</fullName>
    </submittedName>
</protein>
<dbReference type="GO" id="GO:0008270">
    <property type="term" value="F:zinc ion binding"/>
    <property type="evidence" value="ECO:0007669"/>
    <property type="project" value="UniProtKB-KW"/>
</dbReference>
<feature type="domain" description="C2H2-type" evidence="12">
    <location>
        <begin position="212"/>
        <end position="239"/>
    </location>
</feature>
<feature type="domain" description="C2H2-type" evidence="12">
    <location>
        <begin position="240"/>
        <end position="268"/>
    </location>
</feature>